<evidence type="ECO:0000256" key="2">
    <source>
        <dbReference type="ARBA" id="ARBA00022692"/>
    </source>
</evidence>
<dbReference type="EMBL" id="ML978070">
    <property type="protein sequence ID" value="KAF2014449.1"/>
    <property type="molecule type" value="Genomic_DNA"/>
</dbReference>
<dbReference type="GeneID" id="54282559"/>
<evidence type="ECO:0000313" key="7">
    <source>
        <dbReference type="EMBL" id="KAF2014449.1"/>
    </source>
</evidence>
<sequence>MEDAKDAEVCSEQIEVAKQSANGSGRAGDVNLVDGEGNIRRIPIPSDDPNDPLNFNKWRKLGILVSCCWFSIFSLVLVGGIGPIIPVFLEMYPGKSVTDVVGLSTYPSVTMACGAFVILPLAMMFGRRPVFLGCCLLLIGSSIGAAKSTSFDQHMACRVLIGVATGATESVLPLIITDVSFVDERGKWFAWYWGTQNLINAVFTISISYLVAATSWQWFYWVITILAGAGTVVAFFLLPETRYQRSPMSLNGLVVYTDEFGVTLVLTDAEARSRFGTVHAHNEATAVRERDGFIKQLKPYTSMAPNALQVGMGSLWKMVQCCTSPAVIWAILAASISLGVGIAMSLNYGTILTHDYGWSQSSVGLINVPIFPASIAAMVYAGWFGDKLNILIAKRRGGIHIPEDTLLILIFPAIVSMIGIIIYGAAAKWPETISVWGIIMGWALFEFGFIVVLMTTTHFASEAMPENPGPALVLVTGLKNVVSFGASYGITPMVMQFDYLRAYMILLGVFAAIFLLGIPIYLLNPKWRAYMGRKQHHD</sequence>
<feature type="transmembrane region" description="Helical" evidence="5">
    <location>
        <begin position="61"/>
        <end position="85"/>
    </location>
</feature>
<evidence type="ECO:0000256" key="4">
    <source>
        <dbReference type="ARBA" id="ARBA00023136"/>
    </source>
</evidence>
<feature type="transmembrane region" description="Helical" evidence="5">
    <location>
        <begin position="130"/>
        <end position="147"/>
    </location>
</feature>
<feature type="transmembrane region" description="Helical" evidence="5">
    <location>
        <begin position="189"/>
        <end position="212"/>
    </location>
</feature>
<feature type="transmembrane region" description="Helical" evidence="5">
    <location>
        <begin position="406"/>
        <end position="427"/>
    </location>
</feature>
<proteinExistence type="predicted"/>
<dbReference type="PROSITE" id="PS50850">
    <property type="entry name" value="MFS"/>
    <property type="match status" value="1"/>
</dbReference>
<feature type="transmembrane region" description="Helical" evidence="5">
    <location>
        <begin position="218"/>
        <end position="238"/>
    </location>
</feature>
<dbReference type="InterPro" id="IPR036259">
    <property type="entry name" value="MFS_trans_sf"/>
</dbReference>
<dbReference type="Proteomes" id="UP000799778">
    <property type="component" value="Unassembled WGS sequence"/>
</dbReference>
<keyword evidence="3 5" id="KW-1133">Transmembrane helix</keyword>
<comment type="subcellular location">
    <subcellularLocation>
        <location evidence="1">Membrane</location>
        <topology evidence="1">Multi-pass membrane protein</topology>
    </subcellularLocation>
</comment>
<gene>
    <name evidence="7" type="ORF">BU24DRAFT_392552</name>
</gene>
<feature type="domain" description="Major facilitator superfamily (MFS) profile" evidence="6">
    <location>
        <begin position="60"/>
        <end position="529"/>
    </location>
</feature>
<accession>A0A6A5XNH8</accession>
<dbReference type="OrthoDB" id="268400at2759"/>
<dbReference type="GO" id="GO:0022857">
    <property type="term" value="F:transmembrane transporter activity"/>
    <property type="evidence" value="ECO:0007669"/>
    <property type="project" value="InterPro"/>
</dbReference>
<dbReference type="InterPro" id="IPR020846">
    <property type="entry name" value="MFS_dom"/>
</dbReference>
<keyword evidence="8" id="KW-1185">Reference proteome</keyword>
<dbReference type="PANTHER" id="PTHR23502">
    <property type="entry name" value="MAJOR FACILITATOR SUPERFAMILY"/>
    <property type="match status" value="1"/>
</dbReference>
<feature type="transmembrane region" description="Helical" evidence="5">
    <location>
        <begin position="105"/>
        <end position="123"/>
    </location>
</feature>
<dbReference type="Gene3D" id="1.20.1250.20">
    <property type="entry name" value="MFS general substrate transporter like domains"/>
    <property type="match status" value="1"/>
</dbReference>
<protein>
    <submittedName>
        <fullName evidence="7">MFS general substrate transporter</fullName>
    </submittedName>
</protein>
<name>A0A6A5XNH8_9PLEO</name>
<evidence type="ECO:0000256" key="5">
    <source>
        <dbReference type="SAM" id="Phobius"/>
    </source>
</evidence>
<dbReference type="GO" id="GO:0005886">
    <property type="term" value="C:plasma membrane"/>
    <property type="evidence" value="ECO:0007669"/>
    <property type="project" value="TreeGrafter"/>
</dbReference>
<dbReference type="PANTHER" id="PTHR23502:SF164">
    <property type="entry name" value="MAJOR FACILITATOR SUPERFAMILY (MFS) PROFILE DOMAIN-CONTAINING PROTEIN"/>
    <property type="match status" value="1"/>
</dbReference>
<feature type="transmembrane region" description="Helical" evidence="5">
    <location>
        <begin position="366"/>
        <end position="385"/>
    </location>
</feature>
<feature type="transmembrane region" description="Helical" evidence="5">
    <location>
        <begin position="502"/>
        <end position="523"/>
    </location>
</feature>
<feature type="transmembrane region" description="Helical" evidence="5">
    <location>
        <begin position="326"/>
        <end position="346"/>
    </location>
</feature>
<feature type="transmembrane region" description="Helical" evidence="5">
    <location>
        <begin position="433"/>
        <end position="459"/>
    </location>
</feature>
<keyword evidence="2 5" id="KW-0812">Transmembrane</keyword>
<evidence type="ECO:0000313" key="8">
    <source>
        <dbReference type="Proteomes" id="UP000799778"/>
    </source>
</evidence>
<keyword evidence="4 5" id="KW-0472">Membrane</keyword>
<feature type="transmembrane region" description="Helical" evidence="5">
    <location>
        <begin position="471"/>
        <end position="490"/>
    </location>
</feature>
<reference evidence="7" key="1">
    <citation type="journal article" date="2020" name="Stud. Mycol.">
        <title>101 Dothideomycetes genomes: a test case for predicting lifestyles and emergence of pathogens.</title>
        <authorList>
            <person name="Haridas S."/>
            <person name="Albert R."/>
            <person name="Binder M."/>
            <person name="Bloem J."/>
            <person name="Labutti K."/>
            <person name="Salamov A."/>
            <person name="Andreopoulos B."/>
            <person name="Baker S."/>
            <person name="Barry K."/>
            <person name="Bills G."/>
            <person name="Bluhm B."/>
            <person name="Cannon C."/>
            <person name="Castanera R."/>
            <person name="Culley D."/>
            <person name="Daum C."/>
            <person name="Ezra D."/>
            <person name="Gonzalez J."/>
            <person name="Henrissat B."/>
            <person name="Kuo A."/>
            <person name="Liang C."/>
            <person name="Lipzen A."/>
            <person name="Lutzoni F."/>
            <person name="Magnuson J."/>
            <person name="Mondo S."/>
            <person name="Nolan M."/>
            <person name="Ohm R."/>
            <person name="Pangilinan J."/>
            <person name="Park H.-J."/>
            <person name="Ramirez L."/>
            <person name="Alfaro M."/>
            <person name="Sun H."/>
            <person name="Tritt A."/>
            <person name="Yoshinaga Y."/>
            <person name="Zwiers L.-H."/>
            <person name="Turgeon B."/>
            <person name="Goodwin S."/>
            <person name="Spatafora J."/>
            <person name="Crous P."/>
            <person name="Grigoriev I."/>
        </authorList>
    </citation>
    <scope>NUCLEOTIDE SEQUENCE</scope>
    <source>
        <strain evidence="7">CBS 175.79</strain>
    </source>
</reference>
<evidence type="ECO:0000259" key="6">
    <source>
        <dbReference type="PROSITE" id="PS50850"/>
    </source>
</evidence>
<dbReference type="AlphaFoldDB" id="A0A6A5XNH8"/>
<dbReference type="RefSeq" id="XP_033382788.1">
    <property type="nucleotide sequence ID" value="XM_033525162.1"/>
</dbReference>
<organism evidence="7 8">
    <name type="scientific">Aaosphaeria arxii CBS 175.79</name>
    <dbReference type="NCBI Taxonomy" id="1450172"/>
    <lineage>
        <taxon>Eukaryota</taxon>
        <taxon>Fungi</taxon>
        <taxon>Dikarya</taxon>
        <taxon>Ascomycota</taxon>
        <taxon>Pezizomycotina</taxon>
        <taxon>Dothideomycetes</taxon>
        <taxon>Pleosporomycetidae</taxon>
        <taxon>Pleosporales</taxon>
        <taxon>Pleosporales incertae sedis</taxon>
        <taxon>Aaosphaeria</taxon>
    </lineage>
</organism>
<dbReference type="Pfam" id="PF07690">
    <property type="entry name" value="MFS_1"/>
    <property type="match status" value="1"/>
</dbReference>
<evidence type="ECO:0000256" key="3">
    <source>
        <dbReference type="ARBA" id="ARBA00022989"/>
    </source>
</evidence>
<feature type="transmembrane region" description="Helical" evidence="5">
    <location>
        <begin position="159"/>
        <end position="177"/>
    </location>
</feature>
<dbReference type="SUPFAM" id="SSF103473">
    <property type="entry name" value="MFS general substrate transporter"/>
    <property type="match status" value="1"/>
</dbReference>
<evidence type="ECO:0000256" key="1">
    <source>
        <dbReference type="ARBA" id="ARBA00004141"/>
    </source>
</evidence>
<dbReference type="InterPro" id="IPR011701">
    <property type="entry name" value="MFS"/>
</dbReference>